<keyword evidence="4" id="KW-1185">Reference proteome</keyword>
<dbReference type="GO" id="GO:0003677">
    <property type="term" value="F:DNA binding"/>
    <property type="evidence" value="ECO:0007669"/>
    <property type="project" value="InterPro"/>
</dbReference>
<dbReference type="EMBL" id="RWIU01000009">
    <property type="protein sequence ID" value="RSK39541.1"/>
    <property type="molecule type" value="Genomic_DNA"/>
</dbReference>
<organism evidence="3 4">
    <name type="scientific">Hymenobacter perfusus</name>
    <dbReference type="NCBI Taxonomy" id="1236770"/>
    <lineage>
        <taxon>Bacteria</taxon>
        <taxon>Pseudomonadati</taxon>
        <taxon>Bacteroidota</taxon>
        <taxon>Cytophagia</taxon>
        <taxon>Cytophagales</taxon>
        <taxon>Hymenobacteraceae</taxon>
        <taxon>Hymenobacter</taxon>
    </lineage>
</organism>
<dbReference type="GO" id="GO:0006313">
    <property type="term" value="P:DNA transposition"/>
    <property type="evidence" value="ECO:0007669"/>
    <property type="project" value="InterPro"/>
</dbReference>
<evidence type="ECO:0000256" key="1">
    <source>
        <dbReference type="SAM" id="MobiDB-lite"/>
    </source>
</evidence>
<dbReference type="AlphaFoldDB" id="A0A3R9N5L8"/>
<dbReference type="PANTHER" id="PTHR30007:SF1">
    <property type="entry name" value="BLR1914 PROTEIN"/>
    <property type="match status" value="1"/>
</dbReference>
<dbReference type="Proteomes" id="UP000270291">
    <property type="component" value="Unassembled WGS sequence"/>
</dbReference>
<evidence type="ECO:0000259" key="2">
    <source>
        <dbReference type="Pfam" id="PF01609"/>
    </source>
</evidence>
<dbReference type="OrthoDB" id="882946at2"/>
<accession>A0A3R9N5L8</accession>
<comment type="caution">
    <text evidence="3">The sequence shown here is derived from an EMBL/GenBank/DDBJ whole genome shotgun (WGS) entry which is preliminary data.</text>
</comment>
<dbReference type="PANTHER" id="PTHR30007">
    <property type="entry name" value="PHP DOMAIN PROTEIN"/>
    <property type="match status" value="1"/>
</dbReference>
<feature type="region of interest" description="Disordered" evidence="1">
    <location>
        <begin position="42"/>
        <end position="72"/>
    </location>
</feature>
<reference evidence="3 4" key="1">
    <citation type="submission" date="2018-12" db="EMBL/GenBank/DDBJ databases">
        <authorList>
            <person name="Feng G."/>
            <person name="Zhu H."/>
        </authorList>
    </citation>
    <scope>NUCLEOTIDE SEQUENCE [LARGE SCALE GENOMIC DNA]</scope>
    <source>
        <strain evidence="3 4">LMG 26000</strain>
    </source>
</reference>
<name>A0A3R9N5L8_9BACT</name>
<protein>
    <submittedName>
        <fullName evidence="3">IS5 family transposase</fullName>
    </submittedName>
</protein>
<dbReference type="GO" id="GO:0004803">
    <property type="term" value="F:transposase activity"/>
    <property type="evidence" value="ECO:0007669"/>
    <property type="project" value="InterPro"/>
</dbReference>
<dbReference type="NCBIfam" id="NF033580">
    <property type="entry name" value="transpos_IS5_3"/>
    <property type="match status" value="1"/>
</dbReference>
<dbReference type="InterPro" id="IPR002559">
    <property type="entry name" value="Transposase_11"/>
</dbReference>
<feature type="domain" description="Transposase IS4-like" evidence="2">
    <location>
        <begin position="70"/>
        <end position="199"/>
    </location>
</feature>
<dbReference type="Pfam" id="PF01609">
    <property type="entry name" value="DDE_Tnp_1"/>
    <property type="match status" value="1"/>
</dbReference>
<evidence type="ECO:0000313" key="4">
    <source>
        <dbReference type="Proteomes" id="UP000270291"/>
    </source>
</evidence>
<proteinExistence type="predicted"/>
<evidence type="ECO:0000313" key="3">
    <source>
        <dbReference type="EMBL" id="RSK39541.1"/>
    </source>
</evidence>
<gene>
    <name evidence="3" type="ORF">EI293_20185</name>
</gene>
<sequence length="204" mass="21905">MARLTRAIRPLEHGGAALSALGPSRGVGSPVPSSARTRLRLGAGRFDHPQGPQSRSRAKKSTPAAESLGRSRGSFSTKLHAAVDALGNCLHLVLTPGHWVNCTQLPVLLAGLRHAPGAVVADNAYDTNAVLAAIACRHAEPVIPPKSSRNERRAYDQNLYAERNKAERFFGRLKEARGFATCYDKTAVSFLATAHLLAALDWLR</sequence>